<feature type="binding site" evidence="6">
    <location>
        <position position="181"/>
    </location>
    <ligand>
        <name>S-adenosyl-L-methionine</name>
        <dbReference type="ChEBI" id="CHEBI:59789"/>
    </ligand>
</feature>
<dbReference type="PANTHER" id="PTHR43648:SF1">
    <property type="entry name" value="ELECTRON TRANSFER FLAVOPROTEIN BETA SUBUNIT LYSINE METHYLTRANSFERASE"/>
    <property type="match status" value="1"/>
</dbReference>
<dbReference type="PIRSF" id="PIRSF000401">
    <property type="entry name" value="RPL11_MTase"/>
    <property type="match status" value="1"/>
</dbReference>
<dbReference type="GO" id="GO:0008276">
    <property type="term" value="F:protein methyltransferase activity"/>
    <property type="evidence" value="ECO:0007669"/>
    <property type="project" value="UniProtKB-UniRule"/>
</dbReference>
<keyword evidence="8" id="KW-1185">Reference proteome</keyword>
<keyword evidence="2 6" id="KW-0963">Cytoplasm</keyword>
<dbReference type="InterPro" id="IPR004498">
    <property type="entry name" value="Ribosomal_PrmA_MeTrfase"/>
</dbReference>
<dbReference type="KEGG" id="ahb:bsdtb5_30180"/>
<organism evidence="7 8">
    <name type="scientific">Anaeromicropila herbilytica</name>
    <dbReference type="NCBI Taxonomy" id="2785025"/>
    <lineage>
        <taxon>Bacteria</taxon>
        <taxon>Bacillati</taxon>
        <taxon>Bacillota</taxon>
        <taxon>Clostridia</taxon>
        <taxon>Lachnospirales</taxon>
        <taxon>Lachnospiraceae</taxon>
        <taxon>Anaeromicropila</taxon>
    </lineage>
</organism>
<dbReference type="HAMAP" id="MF_00735">
    <property type="entry name" value="Methyltr_PrmA"/>
    <property type="match status" value="1"/>
</dbReference>
<reference evidence="7 8" key="1">
    <citation type="submission" date="2020-11" db="EMBL/GenBank/DDBJ databases">
        <title>Draft genome sequencing of a Lachnospiraceae strain isolated from anoxic soil subjected to BSD treatment.</title>
        <authorList>
            <person name="Uek A."/>
            <person name="Tonouchi A."/>
        </authorList>
    </citation>
    <scope>NUCLEOTIDE SEQUENCE [LARGE SCALE GENOMIC DNA]</scope>
    <source>
        <strain evidence="7 8">TB5</strain>
    </source>
</reference>
<proteinExistence type="inferred from homology"/>
<sequence length="319" mass="35264">MKWTKFTLNTTTEATDYVSNMLDELGIEGIEIIDNIPLSEEDKKAMFIDILPELDEDNGTATISFYIDPEVETQELIAKVKEGLEEIKAFVNIGDATIDISETEDKDWINNWKEFFKPFRIDEDIIIKPTWEKLDQVNEGDIVIEIDPGTAFGTGSHETTKLCILGLKKHLKKNSLVLDVGCGSGILSIIGLKLGAKKVIATDIDANALTATYENVSGNGIKDDEFIAYSGNIIEDESLQEKVGVGIYDIVVANILADIIIPLSAEIGKHMKPNGLFISSGIINMKKEEVVQAILQNGFEIIEINEMGDWVSIVARKPE</sequence>
<feature type="binding site" evidence="6">
    <location>
        <position position="203"/>
    </location>
    <ligand>
        <name>S-adenosyl-L-methionine</name>
        <dbReference type="ChEBI" id="CHEBI:59789"/>
    </ligand>
</feature>
<comment type="similarity">
    <text evidence="1 6">Belongs to the methyltransferase superfamily. PrmA family.</text>
</comment>
<dbReference type="GO" id="GO:0005840">
    <property type="term" value="C:ribosome"/>
    <property type="evidence" value="ECO:0007669"/>
    <property type="project" value="UniProtKB-KW"/>
</dbReference>
<dbReference type="InterPro" id="IPR029063">
    <property type="entry name" value="SAM-dependent_MTases_sf"/>
</dbReference>
<evidence type="ECO:0000313" key="8">
    <source>
        <dbReference type="Proteomes" id="UP000595897"/>
    </source>
</evidence>
<comment type="function">
    <text evidence="6">Methylates ribosomal protein L11.</text>
</comment>
<dbReference type="Pfam" id="PF06325">
    <property type="entry name" value="PrmA"/>
    <property type="match status" value="1"/>
</dbReference>
<keyword evidence="5 6" id="KW-0949">S-adenosyl-L-methionine</keyword>
<dbReference type="CDD" id="cd02440">
    <property type="entry name" value="AdoMet_MTases"/>
    <property type="match status" value="1"/>
</dbReference>
<keyword evidence="7" id="KW-0687">Ribonucleoprotein</keyword>
<evidence type="ECO:0000256" key="5">
    <source>
        <dbReference type="ARBA" id="ARBA00022691"/>
    </source>
</evidence>
<comment type="catalytic activity">
    <reaction evidence="6">
        <text>L-lysyl-[protein] + 3 S-adenosyl-L-methionine = N(6),N(6),N(6)-trimethyl-L-lysyl-[protein] + 3 S-adenosyl-L-homocysteine + 3 H(+)</text>
        <dbReference type="Rhea" id="RHEA:54192"/>
        <dbReference type="Rhea" id="RHEA-COMP:9752"/>
        <dbReference type="Rhea" id="RHEA-COMP:13826"/>
        <dbReference type="ChEBI" id="CHEBI:15378"/>
        <dbReference type="ChEBI" id="CHEBI:29969"/>
        <dbReference type="ChEBI" id="CHEBI:57856"/>
        <dbReference type="ChEBI" id="CHEBI:59789"/>
        <dbReference type="ChEBI" id="CHEBI:61961"/>
    </reaction>
</comment>
<gene>
    <name evidence="6 7" type="primary">prmA</name>
    <name evidence="7" type="ORF">bsdtb5_30180</name>
</gene>
<dbReference type="EMBL" id="AP024169">
    <property type="protein sequence ID" value="BCN31723.1"/>
    <property type="molecule type" value="Genomic_DNA"/>
</dbReference>
<keyword evidence="4 6" id="KW-0808">Transferase</keyword>
<name>A0A7R7EMW5_9FIRM</name>
<evidence type="ECO:0000256" key="6">
    <source>
        <dbReference type="HAMAP-Rule" id="MF_00735"/>
    </source>
</evidence>
<dbReference type="GO" id="GO:0005737">
    <property type="term" value="C:cytoplasm"/>
    <property type="evidence" value="ECO:0007669"/>
    <property type="project" value="UniProtKB-SubCell"/>
</dbReference>
<dbReference type="NCBIfam" id="TIGR00406">
    <property type="entry name" value="prmA"/>
    <property type="match status" value="1"/>
</dbReference>
<keyword evidence="3 6" id="KW-0489">Methyltransferase</keyword>
<evidence type="ECO:0000256" key="2">
    <source>
        <dbReference type="ARBA" id="ARBA00022490"/>
    </source>
</evidence>
<dbReference type="PANTHER" id="PTHR43648">
    <property type="entry name" value="ELECTRON TRANSFER FLAVOPROTEIN BETA SUBUNIT LYSINE METHYLTRANSFERASE"/>
    <property type="match status" value="1"/>
</dbReference>
<dbReference type="RefSeq" id="WP_271712823.1">
    <property type="nucleotide sequence ID" value="NZ_AP024169.1"/>
</dbReference>
<accession>A0A7R7EMW5</accession>
<dbReference type="GO" id="GO:0032259">
    <property type="term" value="P:methylation"/>
    <property type="evidence" value="ECO:0007669"/>
    <property type="project" value="UniProtKB-KW"/>
</dbReference>
<comment type="subcellular location">
    <subcellularLocation>
        <location evidence="6">Cytoplasm</location>
    </subcellularLocation>
</comment>
<feature type="binding site" evidence="6">
    <location>
        <position position="254"/>
    </location>
    <ligand>
        <name>S-adenosyl-L-methionine</name>
        <dbReference type="ChEBI" id="CHEBI:59789"/>
    </ligand>
</feature>
<evidence type="ECO:0000256" key="3">
    <source>
        <dbReference type="ARBA" id="ARBA00022603"/>
    </source>
</evidence>
<dbReference type="InterPro" id="IPR050078">
    <property type="entry name" value="Ribosomal_L11_MeTrfase_PrmA"/>
</dbReference>
<evidence type="ECO:0000256" key="4">
    <source>
        <dbReference type="ARBA" id="ARBA00022679"/>
    </source>
</evidence>
<dbReference type="AlphaFoldDB" id="A0A7R7EMW5"/>
<dbReference type="Gene3D" id="3.40.50.150">
    <property type="entry name" value="Vaccinia Virus protein VP39"/>
    <property type="match status" value="1"/>
</dbReference>
<keyword evidence="7" id="KW-0689">Ribosomal protein</keyword>
<dbReference type="Proteomes" id="UP000595897">
    <property type="component" value="Chromosome"/>
</dbReference>
<dbReference type="EC" id="2.1.1.-" evidence="6"/>
<feature type="binding site" evidence="6">
    <location>
        <position position="160"/>
    </location>
    <ligand>
        <name>S-adenosyl-L-methionine</name>
        <dbReference type="ChEBI" id="CHEBI:59789"/>
    </ligand>
</feature>
<evidence type="ECO:0000313" key="7">
    <source>
        <dbReference type="EMBL" id="BCN31723.1"/>
    </source>
</evidence>
<evidence type="ECO:0000256" key="1">
    <source>
        <dbReference type="ARBA" id="ARBA00009741"/>
    </source>
</evidence>
<dbReference type="SUPFAM" id="SSF53335">
    <property type="entry name" value="S-adenosyl-L-methionine-dependent methyltransferases"/>
    <property type="match status" value="1"/>
</dbReference>
<protein>
    <recommendedName>
        <fullName evidence="6">Ribosomal protein L11 methyltransferase</fullName>
        <shortName evidence="6">L11 Mtase</shortName>
        <ecNumber evidence="6">2.1.1.-</ecNumber>
    </recommendedName>
</protein>